<dbReference type="Gene3D" id="3.40.50.2300">
    <property type="match status" value="1"/>
</dbReference>
<dbReference type="SUPFAM" id="SSF52172">
    <property type="entry name" value="CheY-like"/>
    <property type="match status" value="1"/>
</dbReference>
<dbReference type="PANTHER" id="PTHR45566:SF1">
    <property type="entry name" value="HTH-TYPE TRANSCRIPTIONAL REGULATOR YHJB-RELATED"/>
    <property type="match status" value="1"/>
</dbReference>
<evidence type="ECO:0000256" key="3">
    <source>
        <dbReference type="PROSITE-ProRule" id="PRU00169"/>
    </source>
</evidence>
<accession>A0A5M8FVH0</accession>
<dbReference type="PRINTS" id="PR00038">
    <property type="entry name" value="HTHLUXR"/>
</dbReference>
<dbReference type="InterPro" id="IPR001789">
    <property type="entry name" value="Sig_transdc_resp-reg_receiver"/>
</dbReference>
<dbReference type="Pfam" id="PF00072">
    <property type="entry name" value="Response_reg"/>
    <property type="match status" value="1"/>
</dbReference>
<dbReference type="Proteomes" id="UP000322981">
    <property type="component" value="Unassembled WGS sequence"/>
</dbReference>
<dbReference type="InterPro" id="IPR000792">
    <property type="entry name" value="Tscrpt_reg_LuxR_C"/>
</dbReference>
<dbReference type="GO" id="GO:0006355">
    <property type="term" value="P:regulation of DNA-templated transcription"/>
    <property type="evidence" value="ECO:0007669"/>
    <property type="project" value="InterPro"/>
</dbReference>
<dbReference type="RefSeq" id="WP_150089393.1">
    <property type="nucleotide sequence ID" value="NZ_JBFUOH010000011.1"/>
</dbReference>
<dbReference type="PANTHER" id="PTHR45566">
    <property type="entry name" value="HTH-TYPE TRANSCRIPTIONAL REGULATOR YHJB-RELATED"/>
    <property type="match status" value="1"/>
</dbReference>
<dbReference type="PROSITE" id="PS50043">
    <property type="entry name" value="HTH_LUXR_2"/>
    <property type="match status" value="1"/>
</dbReference>
<dbReference type="InterPro" id="IPR016032">
    <property type="entry name" value="Sig_transdc_resp-reg_C-effctor"/>
</dbReference>
<comment type="caution">
    <text evidence="7">The sequence shown here is derived from an EMBL/GenBank/DDBJ whole genome shotgun (WGS) entry which is preliminary data.</text>
</comment>
<evidence type="ECO:0000313" key="8">
    <source>
        <dbReference type="Proteomes" id="UP000322981"/>
    </source>
</evidence>
<dbReference type="AlphaFoldDB" id="A0A5M8FVH0"/>
<feature type="region of interest" description="Disordered" evidence="4">
    <location>
        <begin position="146"/>
        <end position="172"/>
    </location>
</feature>
<dbReference type="Pfam" id="PF00196">
    <property type="entry name" value="GerE"/>
    <property type="match status" value="1"/>
</dbReference>
<keyword evidence="2" id="KW-0238">DNA-binding</keyword>
<dbReference type="CDD" id="cd17535">
    <property type="entry name" value="REC_NarL-like"/>
    <property type="match status" value="1"/>
</dbReference>
<dbReference type="SMART" id="SM00421">
    <property type="entry name" value="HTH_LUXR"/>
    <property type="match status" value="1"/>
</dbReference>
<evidence type="ECO:0000256" key="4">
    <source>
        <dbReference type="SAM" id="MobiDB-lite"/>
    </source>
</evidence>
<feature type="domain" description="HTH luxR-type" evidence="5">
    <location>
        <begin position="170"/>
        <end position="235"/>
    </location>
</feature>
<dbReference type="InterPro" id="IPR011006">
    <property type="entry name" value="CheY-like_superfamily"/>
</dbReference>
<protein>
    <submittedName>
        <fullName evidence="7">Response regulator transcription factor</fullName>
    </submittedName>
</protein>
<dbReference type="SMART" id="SM00448">
    <property type="entry name" value="REC"/>
    <property type="match status" value="1"/>
</dbReference>
<keyword evidence="8" id="KW-1185">Reference proteome</keyword>
<keyword evidence="1 3" id="KW-0597">Phosphoprotein</keyword>
<feature type="domain" description="Response regulatory" evidence="6">
    <location>
        <begin position="2"/>
        <end position="120"/>
    </location>
</feature>
<evidence type="ECO:0000259" key="6">
    <source>
        <dbReference type="PROSITE" id="PS50110"/>
    </source>
</evidence>
<dbReference type="InterPro" id="IPR051015">
    <property type="entry name" value="EvgA-like"/>
</dbReference>
<feature type="modified residue" description="4-aspartylphosphate" evidence="3">
    <location>
        <position position="55"/>
    </location>
</feature>
<gene>
    <name evidence="7" type="ORF">F2Q65_00705</name>
</gene>
<organism evidence="7 8">
    <name type="scientific">Thiohalocapsa marina</name>
    <dbReference type="NCBI Taxonomy" id="424902"/>
    <lineage>
        <taxon>Bacteria</taxon>
        <taxon>Pseudomonadati</taxon>
        <taxon>Pseudomonadota</taxon>
        <taxon>Gammaproteobacteria</taxon>
        <taxon>Chromatiales</taxon>
        <taxon>Chromatiaceae</taxon>
        <taxon>Thiohalocapsa</taxon>
    </lineage>
</organism>
<evidence type="ECO:0000313" key="7">
    <source>
        <dbReference type="EMBL" id="KAA6187796.1"/>
    </source>
</evidence>
<dbReference type="CDD" id="cd06170">
    <property type="entry name" value="LuxR_C_like"/>
    <property type="match status" value="1"/>
</dbReference>
<name>A0A5M8FVH0_9GAMM</name>
<dbReference type="EMBL" id="VWXX01000001">
    <property type="protein sequence ID" value="KAA6187796.1"/>
    <property type="molecule type" value="Genomic_DNA"/>
</dbReference>
<dbReference type="SUPFAM" id="SSF46894">
    <property type="entry name" value="C-terminal effector domain of the bipartite response regulators"/>
    <property type="match status" value="1"/>
</dbReference>
<dbReference type="PROSITE" id="PS50110">
    <property type="entry name" value="RESPONSE_REGULATORY"/>
    <property type="match status" value="1"/>
</dbReference>
<evidence type="ECO:0000259" key="5">
    <source>
        <dbReference type="PROSITE" id="PS50043"/>
    </source>
</evidence>
<dbReference type="InterPro" id="IPR058245">
    <property type="entry name" value="NreC/VraR/RcsB-like_REC"/>
</dbReference>
<proteinExistence type="predicted"/>
<dbReference type="GO" id="GO:0003677">
    <property type="term" value="F:DNA binding"/>
    <property type="evidence" value="ECO:0007669"/>
    <property type="project" value="UniProtKB-KW"/>
</dbReference>
<sequence length="238" mass="25369">MKILVADEQAVVRTGLISVLGALCQLKIECIEVEDADQVFGVLESGLHLDLVMFDLFLPGADGFELLNKLCARLDGCPVVVFSASEDLADMRKVMESGASGYITKSTDPALMLHAIRLILEGGVYCPAELLQATLGSDTCSLTAAEGSDRSPVVGSAGQPLSQPSPRRPPSVTDLALTHRQLQVLGLIAKGWSNKVIARELELSEYTVKSHVVAILRALGAANRIEAVMFARDLGLDV</sequence>
<evidence type="ECO:0000256" key="2">
    <source>
        <dbReference type="ARBA" id="ARBA00023125"/>
    </source>
</evidence>
<dbReference type="InterPro" id="IPR036388">
    <property type="entry name" value="WH-like_DNA-bd_sf"/>
</dbReference>
<reference evidence="7 8" key="1">
    <citation type="submission" date="2019-09" db="EMBL/GenBank/DDBJ databases">
        <title>Whole-genome sequence of the purple sulfur bacterium Thiohalocapsa marina DSM 19078.</title>
        <authorList>
            <person name="Kyndt J.A."/>
            <person name="Meyer T.E."/>
        </authorList>
    </citation>
    <scope>NUCLEOTIDE SEQUENCE [LARGE SCALE GENOMIC DNA]</scope>
    <source>
        <strain evidence="7 8">DSM 19078</strain>
    </source>
</reference>
<dbReference type="Gene3D" id="1.10.10.10">
    <property type="entry name" value="Winged helix-like DNA-binding domain superfamily/Winged helix DNA-binding domain"/>
    <property type="match status" value="1"/>
</dbReference>
<dbReference type="OrthoDB" id="9814495at2"/>
<dbReference type="GO" id="GO:0000160">
    <property type="term" value="P:phosphorelay signal transduction system"/>
    <property type="evidence" value="ECO:0007669"/>
    <property type="project" value="InterPro"/>
</dbReference>
<evidence type="ECO:0000256" key="1">
    <source>
        <dbReference type="ARBA" id="ARBA00022553"/>
    </source>
</evidence>